<gene>
    <name evidence="4" type="ORF">J2W36_002933</name>
</gene>
<evidence type="ECO:0000256" key="2">
    <source>
        <dbReference type="SAM" id="MobiDB-lite"/>
    </source>
</evidence>
<accession>A0ABT9SBD2</accession>
<organism evidence="4 5">
    <name type="scientific">Variovorax ginsengisoli</name>
    <dbReference type="NCBI Taxonomy" id="363844"/>
    <lineage>
        <taxon>Bacteria</taxon>
        <taxon>Pseudomonadati</taxon>
        <taxon>Pseudomonadota</taxon>
        <taxon>Betaproteobacteria</taxon>
        <taxon>Burkholderiales</taxon>
        <taxon>Comamonadaceae</taxon>
        <taxon>Variovorax</taxon>
    </lineage>
</organism>
<feature type="compositionally biased region" description="Low complexity" evidence="2">
    <location>
        <begin position="32"/>
        <end position="41"/>
    </location>
</feature>
<keyword evidence="5" id="KW-1185">Reference proteome</keyword>
<evidence type="ECO:0000313" key="4">
    <source>
        <dbReference type="EMBL" id="MDP9900667.1"/>
    </source>
</evidence>
<protein>
    <recommendedName>
        <fullName evidence="6">Lipoprotein</fullName>
    </recommendedName>
</protein>
<feature type="chain" id="PRO_5045645453" description="Lipoprotein" evidence="3">
    <location>
        <begin position="23"/>
        <end position="229"/>
    </location>
</feature>
<comment type="caution">
    <text evidence="4">The sequence shown here is derived from an EMBL/GenBank/DDBJ whole genome shotgun (WGS) entry which is preliminary data.</text>
</comment>
<keyword evidence="3" id="KW-0732">Signal</keyword>
<evidence type="ECO:0000313" key="5">
    <source>
        <dbReference type="Proteomes" id="UP001226867"/>
    </source>
</evidence>
<keyword evidence="1" id="KW-0175">Coiled coil</keyword>
<evidence type="ECO:0000256" key="3">
    <source>
        <dbReference type="SAM" id="SignalP"/>
    </source>
</evidence>
<dbReference type="RefSeq" id="WP_307690471.1">
    <property type="nucleotide sequence ID" value="NZ_JAUSRO010000008.1"/>
</dbReference>
<feature type="region of interest" description="Disordered" evidence="2">
    <location>
        <begin position="28"/>
        <end position="50"/>
    </location>
</feature>
<proteinExistence type="predicted"/>
<dbReference type="PROSITE" id="PS51257">
    <property type="entry name" value="PROKAR_LIPOPROTEIN"/>
    <property type="match status" value="1"/>
</dbReference>
<dbReference type="EMBL" id="JAUSRO010000008">
    <property type="protein sequence ID" value="MDP9900667.1"/>
    <property type="molecule type" value="Genomic_DNA"/>
</dbReference>
<evidence type="ECO:0000256" key="1">
    <source>
        <dbReference type="SAM" id="Coils"/>
    </source>
</evidence>
<evidence type="ECO:0008006" key="6">
    <source>
        <dbReference type="Google" id="ProtNLM"/>
    </source>
</evidence>
<reference evidence="4 5" key="1">
    <citation type="submission" date="2023-07" db="EMBL/GenBank/DDBJ databases">
        <title>Sorghum-associated microbial communities from plants grown in Nebraska, USA.</title>
        <authorList>
            <person name="Schachtman D."/>
        </authorList>
    </citation>
    <scope>NUCLEOTIDE SEQUENCE [LARGE SCALE GENOMIC DNA]</scope>
    <source>
        <strain evidence="4 5">DS1607</strain>
    </source>
</reference>
<name>A0ABT9SBD2_9BURK</name>
<dbReference type="Proteomes" id="UP001226867">
    <property type="component" value="Unassembled WGS sequence"/>
</dbReference>
<sequence>MFFPFDRPSLAILALAAPLLLAACQTPPPQQPVATPADTQANAPGPAASTIAKPQVRPVEVELIAPATRPGFLQQWITPNAAPVVAMLSYADRVRALGNNELSAELARLGDPGDAPEAQMQVALVLAQTRVPADLARALGLMQRVAANASSEAQPLQPLARTLAARYMEQRRVEDDRDRQLQQARDAQRRIDQLNDRLEALRAIERSFARPNHSLPATGGGNLNRPASP</sequence>
<feature type="region of interest" description="Disordered" evidence="2">
    <location>
        <begin position="207"/>
        <end position="229"/>
    </location>
</feature>
<feature type="coiled-coil region" evidence="1">
    <location>
        <begin position="170"/>
        <end position="204"/>
    </location>
</feature>
<feature type="signal peptide" evidence="3">
    <location>
        <begin position="1"/>
        <end position="22"/>
    </location>
</feature>